<keyword evidence="2" id="KW-1185">Reference proteome</keyword>
<reference evidence="1" key="1">
    <citation type="submission" date="2022-06" db="EMBL/GenBank/DDBJ databases">
        <title>Novel species in genus nocardia.</title>
        <authorList>
            <person name="Li F."/>
        </authorList>
    </citation>
    <scope>NUCLEOTIDE SEQUENCE</scope>
    <source>
        <strain evidence="1">CDC141</strain>
    </source>
</reference>
<organism evidence="1 2">
    <name type="scientific">Nocardia pulmonis</name>
    <dbReference type="NCBI Taxonomy" id="2951408"/>
    <lineage>
        <taxon>Bacteria</taxon>
        <taxon>Bacillati</taxon>
        <taxon>Actinomycetota</taxon>
        <taxon>Actinomycetes</taxon>
        <taxon>Mycobacteriales</taxon>
        <taxon>Nocardiaceae</taxon>
        <taxon>Nocardia</taxon>
    </lineage>
</organism>
<comment type="caution">
    <text evidence="1">The sequence shown here is derived from an EMBL/GenBank/DDBJ whole genome shotgun (WGS) entry which is preliminary data.</text>
</comment>
<dbReference type="EMBL" id="JAMRXG010000003">
    <property type="protein sequence ID" value="MCM6773391.1"/>
    <property type="molecule type" value="Genomic_DNA"/>
</dbReference>
<evidence type="ECO:0000313" key="2">
    <source>
        <dbReference type="Proteomes" id="UP001139157"/>
    </source>
</evidence>
<proteinExistence type="predicted"/>
<evidence type="ECO:0000313" key="1">
    <source>
        <dbReference type="EMBL" id="MCM6773391.1"/>
    </source>
</evidence>
<dbReference type="RefSeq" id="WP_251910466.1">
    <property type="nucleotide sequence ID" value="NZ_JAMRXG010000003.1"/>
</dbReference>
<accession>A0A9X2E4C6</accession>
<protein>
    <submittedName>
        <fullName evidence="1">Uncharacterized protein</fullName>
    </submittedName>
</protein>
<sequence>MCRWARLFVFDGGVLELFDYGDEPDEDSGPGVYLELFVPSGSVSRCLPVGPEEQDDEDEVAAS</sequence>
<dbReference type="Proteomes" id="UP001139157">
    <property type="component" value="Unassembled WGS sequence"/>
</dbReference>
<name>A0A9X2E4C6_9NOCA</name>
<dbReference type="AlphaFoldDB" id="A0A9X2E4C6"/>
<gene>
    <name evidence="1" type="ORF">NDR86_07890</name>
</gene>